<keyword evidence="11" id="KW-0862">Zinc</keyword>
<evidence type="ECO:0000256" key="5">
    <source>
        <dbReference type="ARBA" id="ARBA00022679"/>
    </source>
</evidence>
<evidence type="ECO:0000256" key="4">
    <source>
        <dbReference type="ARBA" id="ARBA00012483"/>
    </source>
</evidence>
<dbReference type="PANTHER" id="PTHR46279">
    <property type="entry name" value="RING/U-BOX SUPERFAMILY PROTEIN"/>
    <property type="match status" value="1"/>
</dbReference>
<dbReference type="GO" id="GO:0061630">
    <property type="term" value="F:ubiquitin protein ligase activity"/>
    <property type="evidence" value="ECO:0007669"/>
    <property type="project" value="UniProtKB-EC"/>
</dbReference>
<protein>
    <recommendedName>
        <fullName evidence="4">RING-type E3 ubiquitin transferase</fullName>
        <ecNumber evidence="4">2.3.2.27</ecNumber>
    </recommendedName>
</protein>
<dbReference type="GO" id="GO:0030247">
    <property type="term" value="F:polysaccharide binding"/>
    <property type="evidence" value="ECO:0007669"/>
    <property type="project" value="InterPro"/>
</dbReference>
<evidence type="ECO:0000313" key="17">
    <source>
        <dbReference type="Proteomes" id="UP001161247"/>
    </source>
</evidence>
<evidence type="ECO:0000256" key="1">
    <source>
        <dbReference type="ARBA" id="ARBA00000900"/>
    </source>
</evidence>
<evidence type="ECO:0000256" key="8">
    <source>
        <dbReference type="ARBA" id="ARBA00022729"/>
    </source>
</evidence>
<dbReference type="InterPro" id="IPR046948">
    <property type="entry name" value="ATL20-22-like"/>
</dbReference>
<keyword evidence="7" id="KW-0479">Metal-binding</keyword>
<evidence type="ECO:0000256" key="10">
    <source>
        <dbReference type="ARBA" id="ARBA00022786"/>
    </source>
</evidence>
<dbReference type="Proteomes" id="UP001161247">
    <property type="component" value="Chromosome 1"/>
</dbReference>
<evidence type="ECO:0000259" key="15">
    <source>
        <dbReference type="Pfam" id="PF13947"/>
    </source>
</evidence>
<dbReference type="GO" id="GO:0016020">
    <property type="term" value="C:membrane"/>
    <property type="evidence" value="ECO:0007669"/>
    <property type="project" value="UniProtKB-SubCell"/>
</dbReference>
<keyword evidence="9" id="KW-0863">Zinc-finger</keyword>
<evidence type="ECO:0000256" key="13">
    <source>
        <dbReference type="ARBA" id="ARBA00023136"/>
    </source>
</evidence>
<dbReference type="EMBL" id="OX459118">
    <property type="protein sequence ID" value="CAI9087217.1"/>
    <property type="molecule type" value="Genomic_DNA"/>
</dbReference>
<dbReference type="GO" id="GO:0008270">
    <property type="term" value="F:zinc ion binding"/>
    <property type="evidence" value="ECO:0007669"/>
    <property type="project" value="UniProtKB-KW"/>
</dbReference>
<evidence type="ECO:0000256" key="9">
    <source>
        <dbReference type="ARBA" id="ARBA00022771"/>
    </source>
</evidence>
<keyword evidence="10" id="KW-0833">Ubl conjugation pathway</keyword>
<organism evidence="16 17">
    <name type="scientific">Oldenlandia corymbosa var. corymbosa</name>
    <dbReference type="NCBI Taxonomy" id="529605"/>
    <lineage>
        <taxon>Eukaryota</taxon>
        <taxon>Viridiplantae</taxon>
        <taxon>Streptophyta</taxon>
        <taxon>Embryophyta</taxon>
        <taxon>Tracheophyta</taxon>
        <taxon>Spermatophyta</taxon>
        <taxon>Magnoliopsida</taxon>
        <taxon>eudicotyledons</taxon>
        <taxon>Gunneridae</taxon>
        <taxon>Pentapetalae</taxon>
        <taxon>asterids</taxon>
        <taxon>lamiids</taxon>
        <taxon>Gentianales</taxon>
        <taxon>Rubiaceae</taxon>
        <taxon>Rubioideae</taxon>
        <taxon>Spermacoceae</taxon>
        <taxon>Hedyotis-Oldenlandia complex</taxon>
        <taxon>Oldenlandia</taxon>
    </lineage>
</organism>
<evidence type="ECO:0000256" key="6">
    <source>
        <dbReference type="ARBA" id="ARBA00022692"/>
    </source>
</evidence>
<evidence type="ECO:0000256" key="14">
    <source>
        <dbReference type="ARBA" id="ARBA00024209"/>
    </source>
</evidence>
<comment type="similarity">
    <text evidence="14">Belongs to the RING-type zinc finger family. ATL subfamily.</text>
</comment>
<proteinExistence type="inferred from homology"/>
<reference evidence="16" key="1">
    <citation type="submission" date="2023-03" db="EMBL/GenBank/DDBJ databases">
        <authorList>
            <person name="Julca I."/>
        </authorList>
    </citation>
    <scope>NUCLEOTIDE SEQUENCE</scope>
</reference>
<evidence type="ECO:0000256" key="7">
    <source>
        <dbReference type="ARBA" id="ARBA00022723"/>
    </source>
</evidence>
<comment type="subcellular location">
    <subcellularLocation>
        <location evidence="2">Membrane</location>
        <topology evidence="2">Single-pass membrane protein</topology>
    </subcellularLocation>
</comment>
<keyword evidence="17" id="KW-1185">Reference proteome</keyword>
<keyword evidence="6" id="KW-0812">Transmembrane</keyword>
<name>A0AAV1BVU4_OLDCO</name>
<dbReference type="PANTHER" id="PTHR46279:SF9">
    <property type="entry name" value="OS01G0116300 PROTEIN"/>
    <property type="match status" value="1"/>
</dbReference>
<dbReference type="InterPro" id="IPR025287">
    <property type="entry name" value="WAK_GUB"/>
</dbReference>
<comment type="catalytic activity">
    <reaction evidence="1">
        <text>S-ubiquitinyl-[E2 ubiquitin-conjugating enzyme]-L-cysteine + [acceptor protein]-L-lysine = [E2 ubiquitin-conjugating enzyme]-L-cysteine + N(6)-ubiquitinyl-[acceptor protein]-L-lysine.</text>
        <dbReference type="EC" id="2.3.2.27"/>
    </reaction>
</comment>
<keyword evidence="8" id="KW-0732">Signal</keyword>
<comment type="pathway">
    <text evidence="3">Protein modification; protein ubiquitination.</text>
</comment>
<evidence type="ECO:0000256" key="11">
    <source>
        <dbReference type="ARBA" id="ARBA00022833"/>
    </source>
</evidence>
<evidence type="ECO:0000256" key="3">
    <source>
        <dbReference type="ARBA" id="ARBA00004906"/>
    </source>
</evidence>
<dbReference type="Pfam" id="PF13947">
    <property type="entry name" value="GUB_WAK_bind"/>
    <property type="match status" value="1"/>
</dbReference>
<accession>A0AAV1BVU4</accession>
<evidence type="ECO:0000256" key="2">
    <source>
        <dbReference type="ARBA" id="ARBA00004167"/>
    </source>
</evidence>
<dbReference type="AlphaFoldDB" id="A0AAV1BVU4"/>
<sequence length="248" mass="28088">MLIFPAILAGRQSTADALPDGTCAEKRCSQSGPPVRFPFQLRGKQPAGINCSYNPGYDLYCDESNRTILELPSSIKFLVTEIDYASQMMQVKPAEYCIAKQLRHLNLSTTPFQFFTSTGPSVFEDKFSLFNCSTKINREVIPGEIIHCLGTPGYTVFWIPLDTDLSGSDLRGCTKIFDTVTVPDVIFFEDSTMNLTWSLPECKNCKNRGGVCGREIKETNQIRCFRHSGRPMKIYYIVGKFCLYRHYY</sequence>
<dbReference type="EC" id="2.3.2.27" evidence="4"/>
<keyword evidence="13" id="KW-0472">Membrane</keyword>
<keyword evidence="12" id="KW-1133">Transmembrane helix</keyword>
<evidence type="ECO:0000313" key="16">
    <source>
        <dbReference type="EMBL" id="CAI9087217.1"/>
    </source>
</evidence>
<evidence type="ECO:0000256" key="12">
    <source>
        <dbReference type="ARBA" id="ARBA00022989"/>
    </source>
</evidence>
<keyword evidence="5" id="KW-0808">Transferase</keyword>
<feature type="domain" description="Wall-associated receptor kinase galacturonan-binding" evidence="15">
    <location>
        <begin position="23"/>
        <end position="92"/>
    </location>
</feature>
<gene>
    <name evidence="16" type="ORF">OLC1_LOCUS95</name>
</gene>